<dbReference type="InterPro" id="IPR036188">
    <property type="entry name" value="FAD/NAD-bd_sf"/>
</dbReference>
<dbReference type="Gene3D" id="3.30.9.10">
    <property type="entry name" value="D-Amino Acid Oxidase, subunit A, domain 2"/>
    <property type="match status" value="1"/>
</dbReference>
<evidence type="ECO:0000256" key="1">
    <source>
        <dbReference type="ARBA" id="ARBA00001974"/>
    </source>
</evidence>
<protein>
    <submittedName>
        <fullName evidence="7">FAD-dependent oxidoreductase</fullName>
    </submittedName>
</protein>
<dbReference type="GO" id="GO:0050660">
    <property type="term" value="F:flavin adenine dinucleotide binding"/>
    <property type="evidence" value="ECO:0007669"/>
    <property type="project" value="InterPro"/>
</dbReference>
<keyword evidence="3" id="KW-0274">FAD</keyword>
<reference evidence="7" key="1">
    <citation type="submission" date="2023-07" db="EMBL/GenBank/DDBJ databases">
        <authorList>
            <person name="Haufschild T."/>
            <person name="Kallscheuer N."/>
            <person name="Hammer J."/>
            <person name="Kohn T."/>
            <person name="Kabuu M."/>
            <person name="Jogler M."/>
            <person name="Wohfarth N."/>
            <person name="Heuer A."/>
            <person name="Rohde M."/>
            <person name="van Teeseling M.C.F."/>
            <person name="Jogler C."/>
        </authorList>
    </citation>
    <scope>NUCLEOTIDE SEQUENCE</scope>
    <source>
        <strain evidence="7">Strain 138</strain>
        <strain evidence="8">Strain 318</strain>
    </source>
</reference>
<keyword evidence="9" id="KW-1185">Reference proteome</keyword>
<accession>A0AA49JX62</accession>
<dbReference type="InterPro" id="IPR045170">
    <property type="entry name" value="MTOX"/>
</dbReference>
<evidence type="ECO:0000313" key="9">
    <source>
        <dbReference type="Proteomes" id="UP001229955"/>
    </source>
</evidence>
<dbReference type="Gene3D" id="3.50.50.60">
    <property type="entry name" value="FAD/NAD(P)-binding domain"/>
    <property type="match status" value="1"/>
</dbReference>
<evidence type="ECO:0000256" key="3">
    <source>
        <dbReference type="ARBA" id="ARBA00022827"/>
    </source>
</evidence>
<dbReference type="EMBL" id="CP130612">
    <property type="protein sequence ID" value="WKW13651.1"/>
    <property type="molecule type" value="Genomic_DNA"/>
</dbReference>
<feature type="region of interest" description="Disordered" evidence="5">
    <location>
        <begin position="359"/>
        <end position="399"/>
    </location>
</feature>
<dbReference type="EMBL" id="CP130613">
    <property type="protein sequence ID" value="WKW16557.1"/>
    <property type="molecule type" value="Genomic_DNA"/>
</dbReference>
<dbReference type="RefSeq" id="WP_367887874.1">
    <property type="nucleotide sequence ID" value="NZ_CP130612.1"/>
</dbReference>
<name>A0AA49JX62_9BACT</name>
<dbReference type="GO" id="GO:0008115">
    <property type="term" value="F:sarcosine oxidase activity"/>
    <property type="evidence" value="ECO:0007669"/>
    <property type="project" value="TreeGrafter"/>
</dbReference>
<dbReference type="InterPro" id="IPR006076">
    <property type="entry name" value="FAD-dep_OxRdtase"/>
</dbReference>
<accession>A0AA49Q8V7</accession>
<dbReference type="SUPFAM" id="SSF51905">
    <property type="entry name" value="FAD/NAD(P)-binding domain"/>
    <property type="match status" value="1"/>
</dbReference>
<organism evidence="7">
    <name type="scientific">Pseudogemmatithrix spongiicola</name>
    <dbReference type="NCBI Taxonomy" id="3062599"/>
    <lineage>
        <taxon>Bacteria</taxon>
        <taxon>Pseudomonadati</taxon>
        <taxon>Gemmatimonadota</taxon>
        <taxon>Gemmatimonadia</taxon>
        <taxon>Gemmatimonadales</taxon>
        <taxon>Gemmatimonadaceae</taxon>
        <taxon>Pseudogemmatithrix</taxon>
    </lineage>
</organism>
<evidence type="ECO:0000256" key="2">
    <source>
        <dbReference type="ARBA" id="ARBA00022630"/>
    </source>
</evidence>
<evidence type="ECO:0000256" key="4">
    <source>
        <dbReference type="ARBA" id="ARBA00023002"/>
    </source>
</evidence>
<dbReference type="PANTHER" id="PTHR10961:SF46">
    <property type="entry name" value="PEROXISOMAL SARCOSINE OXIDASE"/>
    <property type="match status" value="1"/>
</dbReference>
<comment type="cofactor">
    <cofactor evidence="1">
        <name>FAD</name>
        <dbReference type="ChEBI" id="CHEBI:57692"/>
    </cofactor>
</comment>
<dbReference type="KEGG" id="pspc:Strain318_000647"/>
<dbReference type="Pfam" id="PF01266">
    <property type="entry name" value="DAO"/>
    <property type="match status" value="1"/>
</dbReference>
<keyword evidence="4" id="KW-0560">Oxidoreductase</keyword>
<dbReference type="Proteomes" id="UP001229955">
    <property type="component" value="Chromosome"/>
</dbReference>
<feature type="region of interest" description="Disordered" evidence="5">
    <location>
        <begin position="114"/>
        <end position="134"/>
    </location>
</feature>
<keyword evidence="2" id="KW-0285">Flavoprotein</keyword>
<evidence type="ECO:0000259" key="6">
    <source>
        <dbReference type="Pfam" id="PF01266"/>
    </source>
</evidence>
<evidence type="ECO:0000313" key="8">
    <source>
        <dbReference type="EMBL" id="WKW16557.1"/>
    </source>
</evidence>
<evidence type="ECO:0000256" key="5">
    <source>
        <dbReference type="SAM" id="MobiDB-lite"/>
    </source>
</evidence>
<gene>
    <name evidence="7" type="ORF">Strain138_000647</name>
    <name evidence="8" type="ORF">Strain318_000647</name>
</gene>
<feature type="compositionally biased region" description="Low complexity" evidence="5">
    <location>
        <begin position="359"/>
        <end position="370"/>
    </location>
</feature>
<feature type="domain" description="FAD dependent oxidoreductase" evidence="6">
    <location>
        <begin position="85"/>
        <end position="466"/>
    </location>
</feature>
<dbReference type="AlphaFoldDB" id="A0AA49JX62"/>
<dbReference type="PANTHER" id="PTHR10961">
    <property type="entry name" value="PEROXISOMAL SARCOSINE OXIDASE"/>
    <property type="match status" value="1"/>
</dbReference>
<proteinExistence type="predicted"/>
<sequence length="499" mass="53977">MGSAGRARLRIAARAGIFARSQAHDRMSDQNDSSTLSPAELQRRDFLRLAGLGAGALISGVGVSELGAQRPATPSSGGAIRRSTRVVVIGAGVWGTSTALELARRGASVTLVDQYGPGNSRSTSGDETRGIRSSYGDRAGATGELWTRWAREAITRWKAFDAEHGPRFGTRFFYETGDIILRERAEPFTTRTAELWTQLGVKFDRLTPDDVRRRWPMFAADRYSEILYEPDAGVARARASVHALVALARDAGVDFRLSRATPGAIVGGKMQDLRLDDGSTLGADAFVFACGPWLRKVFSELLENRMRLPLGHVCYFGTPIGDTRYFAPNIPSWNVPGVTGWGALPVDARGFRVRGAFAAPRPQPASGADAAPPPPPAAPDPRLQDPDLSPRWSNEDRIEGSRRVLQQVFPALADMPLLETRSCHYESSSNRNFIVDRLPGADNAWVTGAGQAEGFKFAPLLGEFGAKRVLGESTDATLNEAFAFPTQDFGGTGRGDDDE</sequence>
<evidence type="ECO:0000313" key="7">
    <source>
        <dbReference type="EMBL" id="WKW13651.1"/>
    </source>
</evidence>